<keyword evidence="2 4" id="KW-0012">Acyltransferase</keyword>
<evidence type="ECO:0000256" key="1">
    <source>
        <dbReference type="ARBA" id="ARBA00022679"/>
    </source>
</evidence>
<comment type="caution">
    <text evidence="4">The sequence shown here is derived from an EMBL/GenBank/DDBJ whole genome shotgun (WGS) entry which is preliminary data.</text>
</comment>
<gene>
    <name evidence="4" type="ORF">EV186_103456</name>
</gene>
<dbReference type="PANTHER" id="PTHR10434:SF55">
    <property type="entry name" value="POSSIBLE ACYLTRANSFERASE"/>
    <property type="match status" value="1"/>
</dbReference>
<evidence type="ECO:0000256" key="2">
    <source>
        <dbReference type="ARBA" id="ARBA00023315"/>
    </source>
</evidence>
<dbReference type="SUPFAM" id="SSF69593">
    <property type="entry name" value="Glycerol-3-phosphate (1)-acyltransferase"/>
    <property type="match status" value="1"/>
</dbReference>
<organism evidence="4 5">
    <name type="scientific">Labedaea rhizosphaerae</name>
    <dbReference type="NCBI Taxonomy" id="598644"/>
    <lineage>
        <taxon>Bacteria</taxon>
        <taxon>Bacillati</taxon>
        <taxon>Actinomycetota</taxon>
        <taxon>Actinomycetes</taxon>
        <taxon>Pseudonocardiales</taxon>
        <taxon>Pseudonocardiaceae</taxon>
        <taxon>Labedaea</taxon>
    </lineage>
</organism>
<proteinExistence type="predicted"/>
<name>A0A4R6SBZ7_LABRH</name>
<dbReference type="CDD" id="cd07989">
    <property type="entry name" value="LPLAT_AGPAT-like"/>
    <property type="match status" value="1"/>
</dbReference>
<dbReference type="OrthoDB" id="9806008at2"/>
<evidence type="ECO:0000313" key="4">
    <source>
        <dbReference type="EMBL" id="TDP97492.1"/>
    </source>
</evidence>
<dbReference type="InterPro" id="IPR002123">
    <property type="entry name" value="Plipid/glycerol_acylTrfase"/>
</dbReference>
<reference evidence="4 5" key="1">
    <citation type="submission" date="2019-03" db="EMBL/GenBank/DDBJ databases">
        <title>Genomic Encyclopedia of Type Strains, Phase IV (KMG-IV): sequencing the most valuable type-strain genomes for metagenomic binning, comparative biology and taxonomic classification.</title>
        <authorList>
            <person name="Goeker M."/>
        </authorList>
    </citation>
    <scope>NUCLEOTIDE SEQUENCE [LARGE SCALE GENOMIC DNA]</scope>
    <source>
        <strain evidence="4 5">DSM 45361</strain>
    </source>
</reference>
<dbReference type="Pfam" id="PF01553">
    <property type="entry name" value="Acyltransferase"/>
    <property type="match status" value="1"/>
</dbReference>
<dbReference type="PANTHER" id="PTHR10434">
    <property type="entry name" value="1-ACYL-SN-GLYCEROL-3-PHOSPHATE ACYLTRANSFERASE"/>
    <property type="match status" value="1"/>
</dbReference>
<evidence type="ECO:0000259" key="3">
    <source>
        <dbReference type="SMART" id="SM00563"/>
    </source>
</evidence>
<dbReference type="Proteomes" id="UP000295444">
    <property type="component" value="Unassembled WGS sequence"/>
</dbReference>
<dbReference type="EMBL" id="SNXZ01000003">
    <property type="protein sequence ID" value="TDP97492.1"/>
    <property type="molecule type" value="Genomic_DNA"/>
</dbReference>
<evidence type="ECO:0000313" key="5">
    <source>
        <dbReference type="Proteomes" id="UP000295444"/>
    </source>
</evidence>
<keyword evidence="1 4" id="KW-0808">Transferase</keyword>
<dbReference type="AlphaFoldDB" id="A0A4R6SBZ7"/>
<dbReference type="SMART" id="SM00563">
    <property type="entry name" value="PlsC"/>
    <property type="match status" value="1"/>
</dbReference>
<dbReference type="GO" id="GO:0003841">
    <property type="term" value="F:1-acylglycerol-3-phosphate O-acyltransferase activity"/>
    <property type="evidence" value="ECO:0007669"/>
    <property type="project" value="TreeGrafter"/>
</dbReference>
<accession>A0A4R6SBZ7</accession>
<dbReference type="RefSeq" id="WP_133850689.1">
    <property type="nucleotide sequence ID" value="NZ_SNXZ01000003.1"/>
</dbReference>
<dbReference type="GO" id="GO:0006654">
    <property type="term" value="P:phosphatidic acid biosynthetic process"/>
    <property type="evidence" value="ECO:0007669"/>
    <property type="project" value="TreeGrafter"/>
</dbReference>
<protein>
    <submittedName>
        <fullName evidence="4">1-acyl-sn-glycerol-3-phosphate acyltransferase</fullName>
    </submittedName>
</protein>
<keyword evidence="5" id="KW-1185">Reference proteome</keyword>
<feature type="domain" description="Phospholipid/glycerol acyltransferase" evidence="3">
    <location>
        <begin position="41"/>
        <end position="159"/>
    </location>
</feature>
<sequence>MAKREKSDFWIRLGAVLFYPISALGKRSEKGMEHIPAEGGVIFAMNHVSHLDPPIDGVFVHRNKRVPRFMAKDSLFKVPLFGALLKGCGGIPVYRGTTDAKASLRDAIAAVDEGKFVVIYPEGTITKDPTGWPMTGRTGAARLALETGAPVIPVARWGTQDILNGYTKKFRPFPRKKVTIIVGEPVDLARFQGKEITTQLLREMTHEIMIRIRDLVAEARGEAAPTEFYKPKRTG</sequence>
<dbReference type="GO" id="GO:0005886">
    <property type="term" value="C:plasma membrane"/>
    <property type="evidence" value="ECO:0007669"/>
    <property type="project" value="TreeGrafter"/>
</dbReference>